<dbReference type="PANTHER" id="PTHR30272:SF1">
    <property type="entry name" value="3-HYDROXYACYL-[ACYL-CARRIER-PROTEIN] DEHYDRATASE"/>
    <property type="match status" value="1"/>
</dbReference>
<evidence type="ECO:0000256" key="1">
    <source>
        <dbReference type="ARBA" id="ARBA00009174"/>
    </source>
</evidence>
<dbReference type="OrthoDB" id="9772788at2"/>
<protein>
    <submittedName>
        <fullName evidence="3">3-hydroxyacyl-[acyl-carrier-protein] dehydratase FabZ</fullName>
        <ecNumber evidence="3">4.2.1.59</ecNumber>
    </submittedName>
</protein>
<evidence type="ECO:0000313" key="3">
    <source>
        <dbReference type="EMBL" id="KXL51885.1"/>
    </source>
</evidence>
<dbReference type="NCBIfam" id="NF000582">
    <property type="entry name" value="PRK00006.1"/>
    <property type="match status" value="1"/>
</dbReference>
<comment type="caution">
    <text evidence="3">The sequence shown here is derived from an EMBL/GenBank/DDBJ whole genome shotgun (WGS) entry which is preliminary data.</text>
</comment>
<dbReference type="EC" id="4.2.1.59" evidence="3"/>
<gene>
    <name evidence="3" type="primary">fabZ</name>
    <name evidence="3" type="ORF">CLNEO_27430</name>
</gene>
<accession>A0A136WBK7</accession>
<dbReference type="AlphaFoldDB" id="A0A136WBK7"/>
<organism evidence="3 4">
    <name type="scientific">Anaerotignum neopropionicum</name>
    <dbReference type="NCBI Taxonomy" id="36847"/>
    <lineage>
        <taxon>Bacteria</taxon>
        <taxon>Bacillati</taxon>
        <taxon>Bacillota</taxon>
        <taxon>Clostridia</taxon>
        <taxon>Lachnospirales</taxon>
        <taxon>Anaerotignaceae</taxon>
        <taxon>Anaerotignum</taxon>
    </lineage>
</organism>
<comment type="similarity">
    <text evidence="1">Belongs to the thioester dehydratase family. FabZ subfamily.</text>
</comment>
<dbReference type="PATRIC" id="fig|36847.3.peg.3206"/>
<dbReference type="Proteomes" id="UP000070539">
    <property type="component" value="Unassembled WGS sequence"/>
</dbReference>
<dbReference type="STRING" id="36847.CLNEO_27430"/>
<evidence type="ECO:0000313" key="4">
    <source>
        <dbReference type="Proteomes" id="UP000070539"/>
    </source>
</evidence>
<dbReference type="GO" id="GO:0019171">
    <property type="term" value="F:(3R)-hydroxyacyl-[acyl-carrier-protein] dehydratase activity"/>
    <property type="evidence" value="ECO:0007669"/>
    <property type="project" value="UniProtKB-EC"/>
</dbReference>
<dbReference type="InterPro" id="IPR029069">
    <property type="entry name" value="HotDog_dom_sf"/>
</dbReference>
<dbReference type="CDD" id="cd01288">
    <property type="entry name" value="FabZ"/>
    <property type="match status" value="1"/>
</dbReference>
<dbReference type="RefSeq" id="WP_066090427.1">
    <property type="nucleotide sequence ID" value="NZ_LRVM01000013.1"/>
</dbReference>
<sequence>MNQEEIKKVLPHRDAMLLIDEAEVKDGVAYGKKTITGDEWFLQGHFPENPVVPGVILCEILGQSTCVLLSKENEGVTPFFTGLDKVRFKNSVRPGDVLETQCKLIKNKGVFYWAEGKGFVNGKLCVRAEFSFALIKET</sequence>
<dbReference type="Pfam" id="PF07977">
    <property type="entry name" value="FabA"/>
    <property type="match status" value="1"/>
</dbReference>
<name>A0A136WBK7_9FIRM</name>
<dbReference type="EMBL" id="LRVM01000013">
    <property type="protein sequence ID" value="KXL51885.1"/>
    <property type="molecule type" value="Genomic_DNA"/>
</dbReference>
<dbReference type="PANTHER" id="PTHR30272">
    <property type="entry name" value="3-HYDROXYACYL-[ACYL-CARRIER-PROTEIN] DEHYDRATASE"/>
    <property type="match status" value="1"/>
</dbReference>
<keyword evidence="4" id="KW-1185">Reference proteome</keyword>
<reference evidence="3 4" key="1">
    <citation type="submission" date="2016-01" db="EMBL/GenBank/DDBJ databases">
        <title>Genome sequence of Clostridium neopropionicum X4, DSM-3847.</title>
        <authorList>
            <person name="Poehlein A."/>
            <person name="Beck M.H."/>
            <person name="Bengelsdorf F.R."/>
            <person name="Daniel R."/>
            <person name="Duerre P."/>
        </authorList>
    </citation>
    <scope>NUCLEOTIDE SEQUENCE [LARGE SCALE GENOMIC DNA]</scope>
    <source>
        <strain evidence="3 4">DSM-3847</strain>
    </source>
</reference>
<proteinExistence type="inferred from homology"/>
<evidence type="ECO:0000256" key="2">
    <source>
        <dbReference type="ARBA" id="ARBA00023239"/>
    </source>
</evidence>
<keyword evidence="2 3" id="KW-0456">Lyase</keyword>
<dbReference type="SUPFAM" id="SSF54637">
    <property type="entry name" value="Thioesterase/thiol ester dehydrase-isomerase"/>
    <property type="match status" value="1"/>
</dbReference>
<dbReference type="Gene3D" id="3.10.129.10">
    <property type="entry name" value="Hotdog Thioesterase"/>
    <property type="match status" value="1"/>
</dbReference>
<dbReference type="InterPro" id="IPR013114">
    <property type="entry name" value="FabA_FabZ"/>
</dbReference>